<feature type="compositionally biased region" description="Basic and acidic residues" evidence="1">
    <location>
        <begin position="160"/>
        <end position="175"/>
    </location>
</feature>
<feature type="region of interest" description="Disordered" evidence="1">
    <location>
        <begin position="153"/>
        <end position="175"/>
    </location>
</feature>
<reference evidence="2 3" key="1">
    <citation type="journal article" date="2019" name="Commun. Biol.">
        <title>The bagworm genome reveals a unique fibroin gene that provides high tensile strength.</title>
        <authorList>
            <person name="Kono N."/>
            <person name="Nakamura H."/>
            <person name="Ohtoshi R."/>
            <person name="Tomita M."/>
            <person name="Numata K."/>
            <person name="Arakawa K."/>
        </authorList>
    </citation>
    <scope>NUCLEOTIDE SEQUENCE [LARGE SCALE GENOMIC DNA]</scope>
</reference>
<name>A0A4C1XBQ0_EUMVA</name>
<evidence type="ECO:0000313" key="2">
    <source>
        <dbReference type="EMBL" id="GBP60520.1"/>
    </source>
</evidence>
<accession>A0A4C1XBQ0</accession>
<comment type="caution">
    <text evidence="2">The sequence shown here is derived from an EMBL/GenBank/DDBJ whole genome shotgun (WGS) entry which is preliminary data.</text>
</comment>
<protein>
    <submittedName>
        <fullName evidence="2">Uncharacterized protein</fullName>
    </submittedName>
</protein>
<keyword evidence="3" id="KW-1185">Reference proteome</keyword>
<dbReference type="AlphaFoldDB" id="A0A4C1XBQ0"/>
<proteinExistence type="predicted"/>
<organism evidence="2 3">
    <name type="scientific">Eumeta variegata</name>
    <name type="common">Bagworm moth</name>
    <name type="synonym">Eumeta japonica</name>
    <dbReference type="NCBI Taxonomy" id="151549"/>
    <lineage>
        <taxon>Eukaryota</taxon>
        <taxon>Metazoa</taxon>
        <taxon>Ecdysozoa</taxon>
        <taxon>Arthropoda</taxon>
        <taxon>Hexapoda</taxon>
        <taxon>Insecta</taxon>
        <taxon>Pterygota</taxon>
        <taxon>Neoptera</taxon>
        <taxon>Endopterygota</taxon>
        <taxon>Lepidoptera</taxon>
        <taxon>Glossata</taxon>
        <taxon>Ditrysia</taxon>
        <taxon>Tineoidea</taxon>
        <taxon>Psychidae</taxon>
        <taxon>Oiketicinae</taxon>
        <taxon>Eumeta</taxon>
    </lineage>
</organism>
<dbReference type="EMBL" id="BGZK01000789">
    <property type="protein sequence ID" value="GBP60520.1"/>
    <property type="molecule type" value="Genomic_DNA"/>
</dbReference>
<evidence type="ECO:0000313" key="3">
    <source>
        <dbReference type="Proteomes" id="UP000299102"/>
    </source>
</evidence>
<gene>
    <name evidence="2" type="ORF">EVAR_46729_1</name>
</gene>
<evidence type="ECO:0000256" key="1">
    <source>
        <dbReference type="SAM" id="MobiDB-lite"/>
    </source>
</evidence>
<dbReference type="Proteomes" id="UP000299102">
    <property type="component" value="Unassembled WGS sequence"/>
</dbReference>
<sequence>MKENKQSIKARTKRSFSYKPIPRIDSPLSKLIISTNERSRSHRRVRLSNRAVCSPRPAFVARGQSAPLTKYRGGAFVPRWHSSAQLAMRIIFRANYNSRRSRLPPALCPKDYGRCITTLRLDNPLFTPVGEQNKCSMYFNHEKRAGAVLCGPGDTGITTKSRDRNRNQEQHRDQDRKIECRPLTKKYFINEGVKWPARRKRPPAEAKYPDKAFWFVCDSVSKQRQAFVSLDSCDDIGSS</sequence>